<dbReference type="EMBL" id="LVVM01005605">
    <property type="protein sequence ID" value="OJA10113.1"/>
    <property type="molecule type" value="Genomic_DNA"/>
</dbReference>
<dbReference type="Proteomes" id="UP000183567">
    <property type="component" value="Unassembled WGS sequence"/>
</dbReference>
<organism evidence="1 2">
    <name type="scientific">Rhizopogon vesiculosus</name>
    <dbReference type="NCBI Taxonomy" id="180088"/>
    <lineage>
        <taxon>Eukaryota</taxon>
        <taxon>Fungi</taxon>
        <taxon>Dikarya</taxon>
        <taxon>Basidiomycota</taxon>
        <taxon>Agaricomycotina</taxon>
        <taxon>Agaricomycetes</taxon>
        <taxon>Agaricomycetidae</taxon>
        <taxon>Boletales</taxon>
        <taxon>Suillineae</taxon>
        <taxon>Rhizopogonaceae</taxon>
        <taxon>Rhizopogon</taxon>
    </lineage>
</organism>
<evidence type="ECO:0000313" key="2">
    <source>
        <dbReference type="Proteomes" id="UP000183567"/>
    </source>
</evidence>
<sequence>MTKEERVSAVSSEIAQ</sequence>
<dbReference type="AlphaFoldDB" id="A0A1J8Q8Z2"/>
<protein>
    <submittedName>
        <fullName evidence="1">Uncharacterized protein</fullName>
    </submittedName>
</protein>
<proteinExistence type="predicted"/>
<keyword evidence="2" id="KW-1185">Reference proteome</keyword>
<comment type="caution">
    <text evidence="1">The sequence shown here is derived from an EMBL/GenBank/DDBJ whole genome shotgun (WGS) entry which is preliminary data.</text>
</comment>
<accession>A0A1J8Q8Z2</accession>
<evidence type="ECO:0000313" key="1">
    <source>
        <dbReference type="EMBL" id="OJA10113.1"/>
    </source>
</evidence>
<reference evidence="1 2" key="1">
    <citation type="submission" date="2016-03" db="EMBL/GenBank/DDBJ databases">
        <title>Comparative genomics of the ectomycorrhizal sister species Rhizopogon vinicolor and Rhizopogon vesiculosus (Basidiomycota: Boletales) reveals a divergence of the mating type B locus.</title>
        <authorList>
            <person name="Mujic A.B."/>
            <person name="Kuo A."/>
            <person name="Tritt A."/>
            <person name="Lipzen A."/>
            <person name="Chen C."/>
            <person name="Johnson J."/>
            <person name="Sharma A."/>
            <person name="Barry K."/>
            <person name="Grigoriev I.V."/>
            <person name="Spatafora J.W."/>
        </authorList>
    </citation>
    <scope>NUCLEOTIDE SEQUENCE [LARGE SCALE GENOMIC DNA]</scope>
    <source>
        <strain evidence="1 2">AM-OR11-056</strain>
    </source>
</reference>
<name>A0A1J8Q8Z2_9AGAM</name>
<gene>
    <name evidence="1" type="ORF">AZE42_09758</name>
</gene>